<organism evidence="5 6">
    <name type="scientific">Duganella fentianensis</name>
    <dbReference type="NCBI Taxonomy" id="2692177"/>
    <lineage>
        <taxon>Bacteria</taxon>
        <taxon>Pseudomonadati</taxon>
        <taxon>Pseudomonadota</taxon>
        <taxon>Betaproteobacteria</taxon>
        <taxon>Burkholderiales</taxon>
        <taxon>Oxalobacteraceae</taxon>
        <taxon>Telluria group</taxon>
        <taxon>Duganella</taxon>
    </lineage>
</organism>
<dbReference type="GO" id="GO:0016020">
    <property type="term" value="C:membrane"/>
    <property type="evidence" value="ECO:0007669"/>
    <property type="project" value="UniProtKB-SubCell"/>
</dbReference>
<evidence type="ECO:0000256" key="4">
    <source>
        <dbReference type="SAM" id="SignalP"/>
    </source>
</evidence>
<dbReference type="EMBL" id="WWCL01000002">
    <property type="protein sequence ID" value="MYN45170.1"/>
    <property type="molecule type" value="Genomic_DNA"/>
</dbReference>
<dbReference type="InterPro" id="IPR029033">
    <property type="entry name" value="His_PPase_superfam"/>
</dbReference>
<dbReference type="Gene3D" id="3.40.50.1240">
    <property type="entry name" value="Phosphoglycerate mutase-like"/>
    <property type="match status" value="1"/>
</dbReference>
<reference evidence="5" key="1">
    <citation type="submission" date="2019-12" db="EMBL/GenBank/DDBJ databases">
        <title>Novel species isolated from a subtropical stream in China.</title>
        <authorList>
            <person name="Lu H."/>
        </authorList>
    </citation>
    <scope>NUCLEOTIDE SEQUENCE [LARGE SCALE GENOMIC DNA]</scope>
    <source>
        <strain evidence="5">FT93W</strain>
    </source>
</reference>
<sequence>MPAPRLARTGTAAAALSLLLSSAYGQHYQTKTPYQPQLASARSEAVPQGYRPIHTQLLARHGSRGLTSMKSDLALYNLVQLAKQQHALTPLGAQLEPAIFQMMEANALLGYGVAGIRKPGYGNETMQGIREHQQLAQRMYQRMAPLFQPADAGSGAAPRQILLLSSGKDRAVDSGEYFAQALFALQPALQAQLVRPAPLAPRSSGSSASIGGAGSGSSAAGTDRFLLYFHKLNPKTDLVSDSSDPLYAAYQASLAYQAWLRSEALSQRLAALEARPELAQAAHAVLARLFRPAFLRALGAGQHTAANTGSMQFSSKDGQYTSRLTGDGETVLRTPVDAALALYELYAAAADMQDELRTDFHRFLPQTQAAVFAAHEDAVSFYSKGPGLQENGSVNYAMAQPLLDDFFAEVETVAAGDLRHVAKLRFAHAEIVIPMAALLGLQGMSEQLTASTPYSYKSSPWRGERVAPMAANIQWDAYQNDQGQIAVRMLYNEQPVDFKTSCAYAKLTAASQFYDFARLRRCYQRPGE</sequence>
<evidence type="ECO:0000256" key="2">
    <source>
        <dbReference type="ARBA" id="ARBA00022729"/>
    </source>
</evidence>
<dbReference type="PANTHER" id="PTHR20963:SF8">
    <property type="entry name" value="MULTIPLE INOSITOL POLYPHOSPHATE PHOSPHATASE 1"/>
    <property type="match status" value="1"/>
</dbReference>
<evidence type="ECO:0000313" key="6">
    <source>
        <dbReference type="Proteomes" id="UP000444316"/>
    </source>
</evidence>
<keyword evidence="3" id="KW-0472">Membrane</keyword>
<gene>
    <name evidence="5" type="ORF">GTP23_08860</name>
</gene>
<name>A0A845HVL3_9BURK</name>
<evidence type="ECO:0000313" key="5">
    <source>
        <dbReference type="EMBL" id="MYN45170.1"/>
    </source>
</evidence>
<protein>
    <submittedName>
        <fullName evidence="5">Histidine-type phosphatase</fullName>
    </submittedName>
</protein>
<evidence type="ECO:0000256" key="3">
    <source>
        <dbReference type="ARBA" id="ARBA00023136"/>
    </source>
</evidence>
<dbReference type="SUPFAM" id="SSF53254">
    <property type="entry name" value="Phosphoglycerate mutase-like"/>
    <property type="match status" value="1"/>
</dbReference>
<dbReference type="Proteomes" id="UP000444316">
    <property type="component" value="Unassembled WGS sequence"/>
</dbReference>
<proteinExistence type="predicted"/>
<comment type="caution">
    <text evidence="5">The sequence shown here is derived from an EMBL/GenBank/DDBJ whole genome shotgun (WGS) entry which is preliminary data.</text>
</comment>
<evidence type="ECO:0000256" key="1">
    <source>
        <dbReference type="ARBA" id="ARBA00004370"/>
    </source>
</evidence>
<feature type="signal peptide" evidence="4">
    <location>
        <begin position="1"/>
        <end position="25"/>
    </location>
</feature>
<keyword evidence="6" id="KW-1185">Reference proteome</keyword>
<dbReference type="PANTHER" id="PTHR20963">
    <property type="entry name" value="MULTIPLE INOSITOL POLYPHOSPHATE PHOSPHATASE-RELATED"/>
    <property type="match status" value="1"/>
</dbReference>
<dbReference type="AlphaFoldDB" id="A0A845HVL3"/>
<comment type="subcellular location">
    <subcellularLocation>
        <location evidence="1">Membrane</location>
    </subcellularLocation>
</comment>
<feature type="chain" id="PRO_5032834265" evidence="4">
    <location>
        <begin position="26"/>
        <end position="528"/>
    </location>
</feature>
<keyword evidence="2 4" id="KW-0732">Signal</keyword>
<accession>A0A845HVL3</accession>
<dbReference type="RefSeq" id="WP_161034852.1">
    <property type="nucleotide sequence ID" value="NZ_WWCL01000002.1"/>
</dbReference>